<evidence type="ECO:0000313" key="3">
    <source>
        <dbReference type="Proteomes" id="UP000765802"/>
    </source>
</evidence>
<accession>A0ABR7MCK2</accession>
<dbReference type="EMBL" id="MBUA01000027">
    <property type="protein sequence ID" value="MBC6492234.1"/>
    <property type="molecule type" value="Genomic_DNA"/>
</dbReference>
<comment type="caution">
    <text evidence="2">The sequence shown here is derived from an EMBL/GenBank/DDBJ whole genome shotgun (WGS) entry which is preliminary data.</text>
</comment>
<reference evidence="2 3" key="1">
    <citation type="submission" date="2016-07" db="EMBL/GenBank/DDBJ databases">
        <title>Genome analysis of Flavihumibacter stibioxidans YS-17.</title>
        <authorList>
            <person name="Shi K."/>
            <person name="Han Y."/>
            <person name="Wang G."/>
        </authorList>
    </citation>
    <scope>NUCLEOTIDE SEQUENCE [LARGE SCALE GENOMIC DNA]</scope>
    <source>
        <strain evidence="2 3">YS-17</strain>
    </source>
</reference>
<feature type="chain" id="PRO_5046304324" description="Type IX secretion system protein PorQ" evidence="1">
    <location>
        <begin position="22"/>
        <end position="326"/>
    </location>
</feature>
<evidence type="ECO:0008006" key="4">
    <source>
        <dbReference type="Google" id="ProtNLM"/>
    </source>
</evidence>
<proteinExistence type="predicted"/>
<gene>
    <name evidence="2" type="ORF">BC349_14325</name>
</gene>
<keyword evidence="1" id="KW-0732">Signal</keyword>
<dbReference type="NCBIfam" id="NF033711">
    <property type="entry name" value="T9SS_PorQ"/>
    <property type="match status" value="1"/>
</dbReference>
<evidence type="ECO:0000256" key="1">
    <source>
        <dbReference type="SAM" id="SignalP"/>
    </source>
</evidence>
<dbReference type="RefSeq" id="WP_187257547.1">
    <property type="nucleotide sequence ID" value="NZ_JBHULF010000006.1"/>
</dbReference>
<feature type="signal peptide" evidence="1">
    <location>
        <begin position="1"/>
        <end position="21"/>
    </location>
</feature>
<dbReference type="Proteomes" id="UP000765802">
    <property type="component" value="Unassembled WGS sequence"/>
</dbReference>
<name>A0ABR7MCK2_9BACT</name>
<dbReference type="NCBIfam" id="NF033709">
    <property type="entry name" value="PorV_fam"/>
    <property type="match status" value="1"/>
</dbReference>
<evidence type="ECO:0000313" key="2">
    <source>
        <dbReference type="EMBL" id="MBC6492234.1"/>
    </source>
</evidence>
<sequence>MKCRLIILLLCSFLWSRGQNAGGNAVYNFLRLPAGSLHTALGGENISVISRDITMVYQNPGLLRQEMHGQLGLVFSPLPAGVKQIHLSGGLHSRQINTSFAASVQYLDYGNISRTDNSGNAAGHFKPRDYITQLMAARRYGNRWFYGAAIKFIRSEYDIYRSSAIAMDIGVNYYDSSRNLQFGLVMKNMGMQLSAYTGEGNDNLPFDLQLGFTKRLEKAPLQFSVTARELHRLVLYKADSSGGFDHIMQHFVFAAQLFIADKIELSAGYNHLRRKELLIPNTANGLTGFSMGLGIILPRLQLRYARGFYSNSKGANQLGLNIDLAR</sequence>
<keyword evidence="3" id="KW-1185">Reference proteome</keyword>
<protein>
    <recommendedName>
        <fullName evidence="4">Type IX secretion system protein PorQ</fullName>
    </recommendedName>
</protein>
<organism evidence="2 3">
    <name type="scientific">Flavihumibacter stibioxidans</name>
    <dbReference type="NCBI Taxonomy" id="1834163"/>
    <lineage>
        <taxon>Bacteria</taxon>
        <taxon>Pseudomonadati</taxon>
        <taxon>Bacteroidota</taxon>
        <taxon>Chitinophagia</taxon>
        <taxon>Chitinophagales</taxon>
        <taxon>Chitinophagaceae</taxon>
        <taxon>Flavihumibacter</taxon>
    </lineage>
</organism>